<organism evidence="2 3">
    <name type="scientific">Rheinheimera tilapiae</name>
    <dbReference type="NCBI Taxonomy" id="875043"/>
    <lineage>
        <taxon>Bacteria</taxon>
        <taxon>Pseudomonadati</taxon>
        <taxon>Pseudomonadota</taxon>
        <taxon>Gammaproteobacteria</taxon>
        <taxon>Chromatiales</taxon>
        <taxon>Chromatiaceae</taxon>
        <taxon>Rheinheimera</taxon>
    </lineage>
</organism>
<protein>
    <recommendedName>
        <fullName evidence="4">EexN family lipoprotein</fullName>
    </recommendedName>
</protein>
<dbReference type="Proteomes" id="UP001589813">
    <property type="component" value="Unassembled WGS sequence"/>
</dbReference>
<dbReference type="RefSeq" id="WP_377241469.1">
    <property type="nucleotide sequence ID" value="NZ_JBHLXP010000001.1"/>
</dbReference>
<sequence>MDYTMSCKTLLLLSLVLPALVACQNPQRGSEEYWFNKMRDEQRAQCRLLPSPLSESCLKDVSLKKYDKFQRQRSDAEN</sequence>
<keyword evidence="3" id="KW-1185">Reference proteome</keyword>
<keyword evidence="1" id="KW-0732">Signal</keyword>
<evidence type="ECO:0008006" key="4">
    <source>
        <dbReference type="Google" id="ProtNLM"/>
    </source>
</evidence>
<name>A0ABV6BBS2_9GAMM</name>
<evidence type="ECO:0000313" key="2">
    <source>
        <dbReference type="EMBL" id="MFC0047844.1"/>
    </source>
</evidence>
<feature type="signal peptide" evidence="1">
    <location>
        <begin position="1"/>
        <end position="21"/>
    </location>
</feature>
<feature type="chain" id="PRO_5045336704" description="EexN family lipoprotein" evidence="1">
    <location>
        <begin position="22"/>
        <end position="78"/>
    </location>
</feature>
<accession>A0ABV6BBS2</accession>
<gene>
    <name evidence="2" type="ORF">ACFFJP_06050</name>
</gene>
<evidence type="ECO:0000313" key="3">
    <source>
        <dbReference type="Proteomes" id="UP001589813"/>
    </source>
</evidence>
<evidence type="ECO:0000256" key="1">
    <source>
        <dbReference type="SAM" id="SignalP"/>
    </source>
</evidence>
<proteinExistence type="predicted"/>
<reference evidence="2 3" key="1">
    <citation type="submission" date="2024-09" db="EMBL/GenBank/DDBJ databases">
        <authorList>
            <person name="Sun Q."/>
            <person name="Mori K."/>
        </authorList>
    </citation>
    <scope>NUCLEOTIDE SEQUENCE [LARGE SCALE GENOMIC DNA]</scope>
    <source>
        <strain evidence="2 3">KCTC 23315</strain>
    </source>
</reference>
<comment type="caution">
    <text evidence="2">The sequence shown here is derived from an EMBL/GenBank/DDBJ whole genome shotgun (WGS) entry which is preliminary data.</text>
</comment>
<dbReference type="EMBL" id="JBHLXP010000001">
    <property type="protein sequence ID" value="MFC0047844.1"/>
    <property type="molecule type" value="Genomic_DNA"/>
</dbReference>